<proteinExistence type="predicted"/>
<evidence type="ECO:0000256" key="2">
    <source>
        <dbReference type="ARBA" id="ARBA00023015"/>
    </source>
</evidence>
<organism evidence="7 8">
    <name type="scientific">Vitreoscilla stercoraria</name>
    <dbReference type="NCBI Taxonomy" id="61"/>
    <lineage>
        <taxon>Bacteria</taxon>
        <taxon>Pseudomonadati</taxon>
        <taxon>Pseudomonadota</taxon>
        <taxon>Betaproteobacteria</taxon>
        <taxon>Neisseriales</taxon>
        <taxon>Neisseriaceae</taxon>
        <taxon>Vitreoscilla</taxon>
    </lineage>
</organism>
<evidence type="ECO:0000256" key="3">
    <source>
        <dbReference type="ARBA" id="ARBA00023125"/>
    </source>
</evidence>
<evidence type="ECO:0000256" key="1">
    <source>
        <dbReference type="ARBA" id="ARBA00022491"/>
    </source>
</evidence>
<dbReference type="Proteomes" id="UP000832034">
    <property type="component" value="Chromosome"/>
</dbReference>
<keyword evidence="3 5" id="KW-0238">DNA-binding</keyword>
<feature type="DNA-binding region" description="H-T-H motif" evidence="5">
    <location>
        <begin position="41"/>
        <end position="60"/>
    </location>
</feature>
<keyword evidence="4" id="KW-0804">Transcription</keyword>
<dbReference type="InterPro" id="IPR023772">
    <property type="entry name" value="DNA-bd_HTH_TetR-type_CS"/>
</dbReference>
<reference evidence="7" key="2">
    <citation type="journal article" date="2022" name="Res Sq">
        <title>Evolution of multicellular longitudinally dividing oral cavity symbionts (Neisseriaceae).</title>
        <authorList>
            <person name="Nyongesa S."/>
            <person name="Weber P."/>
            <person name="Bernet E."/>
            <person name="Pullido F."/>
            <person name="Nieckarz M."/>
            <person name="Delaby M."/>
            <person name="Nieves C."/>
            <person name="Viehboeck T."/>
            <person name="Krause N."/>
            <person name="Rivera-Millot A."/>
            <person name="Nakamura A."/>
            <person name="Vischer N."/>
            <person name="VanNieuwenhze M."/>
            <person name="Brun Y."/>
            <person name="Cava F."/>
            <person name="Bulgheresi S."/>
            <person name="Veyrier F."/>
        </authorList>
    </citation>
    <scope>NUCLEOTIDE SEQUENCE</scope>
    <source>
        <strain evidence="7">SAG 1488-6</strain>
    </source>
</reference>
<protein>
    <submittedName>
        <fullName evidence="7">TetR/AcrR family transcriptional regulator</fullName>
    </submittedName>
</protein>
<dbReference type="PROSITE" id="PS01081">
    <property type="entry name" value="HTH_TETR_1"/>
    <property type="match status" value="1"/>
</dbReference>
<reference evidence="7" key="1">
    <citation type="submission" date="2021-12" db="EMBL/GenBank/DDBJ databases">
        <authorList>
            <person name="Veyrier F.J."/>
        </authorList>
    </citation>
    <scope>NUCLEOTIDE SEQUENCE</scope>
    <source>
        <strain evidence="7">SAG 1488-6</strain>
    </source>
</reference>
<evidence type="ECO:0000256" key="5">
    <source>
        <dbReference type="PROSITE-ProRule" id="PRU00335"/>
    </source>
</evidence>
<dbReference type="InterPro" id="IPR050109">
    <property type="entry name" value="HTH-type_TetR-like_transc_reg"/>
</dbReference>
<keyword evidence="2" id="KW-0805">Transcription regulation</keyword>
<dbReference type="SUPFAM" id="SSF46689">
    <property type="entry name" value="Homeodomain-like"/>
    <property type="match status" value="1"/>
</dbReference>
<accession>A0ABY4E8P1</accession>
<dbReference type="InterPro" id="IPR036271">
    <property type="entry name" value="Tet_transcr_reg_TetR-rel_C_sf"/>
</dbReference>
<gene>
    <name evidence="7" type="ORF">LVJ81_10870</name>
</gene>
<keyword evidence="1" id="KW-0678">Repressor</keyword>
<dbReference type="Pfam" id="PF00440">
    <property type="entry name" value="TetR_N"/>
    <property type="match status" value="1"/>
</dbReference>
<dbReference type="PANTHER" id="PTHR30055:SF235">
    <property type="entry name" value="TRANSCRIPTIONAL REGULATORY PROTEIN"/>
    <property type="match status" value="1"/>
</dbReference>
<dbReference type="PROSITE" id="PS50977">
    <property type="entry name" value="HTH_TETR_2"/>
    <property type="match status" value="1"/>
</dbReference>
<evidence type="ECO:0000259" key="6">
    <source>
        <dbReference type="PROSITE" id="PS50977"/>
    </source>
</evidence>
<dbReference type="InterPro" id="IPR009057">
    <property type="entry name" value="Homeodomain-like_sf"/>
</dbReference>
<evidence type="ECO:0000313" key="8">
    <source>
        <dbReference type="Proteomes" id="UP000832034"/>
    </source>
</evidence>
<feature type="domain" description="HTH tetR-type" evidence="6">
    <location>
        <begin position="18"/>
        <end position="78"/>
    </location>
</feature>
<keyword evidence="8" id="KW-1185">Reference proteome</keyword>
<name>A0ABY4E8P1_VITST</name>
<dbReference type="RefSeq" id="WP_019958279.1">
    <property type="nucleotide sequence ID" value="NZ_CP091512.1"/>
</dbReference>
<dbReference type="PANTHER" id="PTHR30055">
    <property type="entry name" value="HTH-TYPE TRANSCRIPTIONAL REGULATOR RUTR"/>
    <property type="match status" value="1"/>
</dbReference>
<dbReference type="Pfam" id="PF17939">
    <property type="entry name" value="TetR_C_30"/>
    <property type="match status" value="1"/>
</dbReference>
<dbReference type="SUPFAM" id="SSF48498">
    <property type="entry name" value="Tetracyclin repressor-like, C-terminal domain"/>
    <property type="match status" value="1"/>
</dbReference>
<sequence>MFQTLVLIVLNAMSQIDSLTIEKILITAEEHFAVHGYFATSMRQLTREAEVNVAAVHYHFGSKDSLFLAVLKRRIAPFVAMVLDNMQQKIEQKQLVKAEDLVQAFVDVCLFYAREYERGAVLVTRLVSRLMLDEYKTFREQLAQEYVDVIEKILHWFEQALPHLDKETVRWRMHIALSTLFNSFAGNDVLKALARREWVNAKNPEQVARFVVPFVVAGLTAP</sequence>
<evidence type="ECO:0000256" key="4">
    <source>
        <dbReference type="ARBA" id="ARBA00023163"/>
    </source>
</evidence>
<dbReference type="PRINTS" id="PR00455">
    <property type="entry name" value="HTHTETR"/>
</dbReference>
<evidence type="ECO:0000313" key="7">
    <source>
        <dbReference type="EMBL" id="UOO92116.1"/>
    </source>
</evidence>
<dbReference type="InterPro" id="IPR001647">
    <property type="entry name" value="HTH_TetR"/>
</dbReference>
<dbReference type="InterPro" id="IPR041586">
    <property type="entry name" value="PsrA_TetR_C"/>
</dbReference>
<dbReference type="Gene3D" id="1.10.357.10">
    <property type="entry name" value="Tetracycline Repressor, domain 2"/>
    <property type="match status" value="1"/>
</dbReference>
<dbReference type="EMBL" id="CP091512">
    <property type="protein sequence ID" value="UOO92116.1"/>
    <property type="molecule type" value="Genomic_DNA"/>
</dbReference>